<gene>
    <name evidence="3" type="ORF">QJS04_geneDACA014583</name>
</gene>
<dbReference type="PANTHER" id="PTHR47926">
    <property type="entry name" value="PENTATRICOPEPTIDE REPEAT-CONTAINING PROTEIN"/>
    <property type="match status" value="1"/>
</dbReference>
<organism evidence="3 4">
    <name type="scientific">Acorus gramineus</name>
    <name type="common">Dwarf sweet flag</name>
    <dbReference type="NCBI Taxonomy" id="55184"/>
    <lineage>
        <taxon>Eukaryota</taxon>
        <taxon>Viridiplantae</taxon>
        <taxon>Streptophyta</taxon>
        <taxon>Embryophyta</taxon>
        <taxon>Tracheophyta</taxon>
        <taxon>Spermatophyta</taxon>
        <taxon>Magnoliopsida</taxon>
        <taxon>Liliopsida</taxon>
        <taxon>Acoraceae</taxon>
        <taxon>Acorus</taxon>
    </lineage>
</organism>
<dbReference type="AlphaFoldDB" id="A0AAV9ATR4"/>
<proteinExistence type="predicted"/>
<evidence type="ECO:0000313" key="3">
    <source>
        <dbReference type="EMBL" id="KAK1267503.1"/>
    </source>
</evidence>
<feature type="repeat" description="PPR" evidence="2">
    <location>
        <begin position="503"/>
        <end position="537"/>
    </location>
</feature>
<dbReference type="Proteomes" id="UP001179952">
    <property type="component" value="Unassembled WGS sequence"/>
</dbReference>
<dbReference type="Pfam" id="PF01535">
    <property type="entry name" value="PPR"/>
    <property type="match status" value="8"/>
</dbReference>
<dbReference type="Pfam" id="PF13041">
    <property type="entry name" value="PPR_2"/>
    <property type="match status" value="2"/>
</dbReference>
<dbReference type="FunFam" id="1.25.40.10:FF:000669">
    <property type="entry name" value="Pentatricopeptide repeat-containing protein At4g33990"/>
    <property type="match status" value="1"/>
</dbReference>
<protein>
    <submittedName>
        <fullName evidence="3">Pentatricopeptide repeat-containing protein</fullName>
    </submittedName>
</protein>
<feature type="repeat" description="PPR" evidence="2">
    <location>
        <begin position="402"/>
        <end position="432"/>
    </location>
</feature>
<keyword evidence="1" id="KW-0677">Repeat</keyword>
<accession>A0AAV9ATR4</accession>
<dbReference type="InterPro" id="IPR011990">
    <property type="entry name" value="TPR-like_helical_dom_sf"/>
</dbReference>
<dbReference type="FunFam" id="1.25.40.10:FF:000196">
    <property type="entry name" value="Pentatricopeptide repeat-containing protein At4g14850"/>
    <property type="match status" value="1"/>
</dbReference>
<evidence type="ECO:0000256" key="1">
    <source>
        <dbReference type="ARBA" id="ARBA00022737"/>
    </source>
</evidence>
<dbReference type="InterPro" id="IPR002885">
    <property type="entry name" value="PPR_rpt"/>
</dbReference>
<dbReference type="NCBIfam" id="TIGR00756">
    <property type="entry name" value="PPR"/>
    <property type="match status" value="6"/>
</dbReference>
<reference evidence="3" key="1">
    <citation type="journal article" date="2023" name="Nat. Commun.">
        <title>Diploid and tetraploid genomes of Acorus and the evolution of monocots.</title>
        <authorList>
            <person name="Ma L."/>
            <person name="Liu K.W."/>
            <person name="Li Z."/>
            <person name="Hsiao Y.Y."/>
            <person name="Qi Y."/>
            <person name="Fu T."/>
            <person name="Tang G.D."/>
            <person name="Zhang D."/>
            <person name="Sun W.H."/>
            <person name="Liu D.K."/>
            <person name="Li Y."/>
            <person name="Chen G.Z."/>
            <person name="Liu X.D."/>
            <person name="Liao X.Y."/>
            <person name="Jiang Y.T."/>
            <person name="Yu X."/>
            <person name="Hao Y."/>
            <person name="Huang J."/>
            <person name="Zhao X.W."/>
            <person name="Ke S."/>
            <person name="Chen Y.Y."/>
            <person name="Wu W.L."/>
            <person name="Hsu J.L."/>
            <person name="Lin Y.F."/>
            <person name="Huang M.D."/>
            <person name="Li C.Y."/>
            <person name="Huang L."/>
            <person name="Wang Z.W."/>
            <person name="Zhao X."/>
            <person name="Zhong W.Y."/>
            <person name="Peng D.H."/>
            <person name="Ahmad S."/>
            <person name="Lan S."/>
            <person name="Zhang J.S."/>
            <person name="Tsai W.C."/>
            <person name="Van de Peer Y."/>
            <person name="Liu Z.J."/>
        </authorList>
    </citation>
    <scope>NUCLEOTIDE SEQUENCE</scope>
    <source>
        <strain evidence="3">SCP</strain>
    </source>
</reference>
<dbReference type="EMBL" id="JAUJYN010000007">
    <property type="protein sequence ID" value="KAK1267503.1"/>
    <property type="molecule type" value="Genomic_DNA"/>
</dbReference>
<dbReference type="PROSITE" id="PS51375">
    <property type="entry name" value="PPR"/>
    <property type="match status" value="6"/>
</dbReference>
<sequence>MGAPLLPQTLPKTSLPMQQALSRYLSSATQTDPTRITFSRTFQHCSDLALGTQAHARMIVSGFAPTVFVNNCLLAMYARCCSGAHAARAVFDRMPERDTVSHNVMVSCYARSGIMGRARSIFDSIPDKDVVSWNSIISGYAENGLRREPLDLFVLMRRSGMSRPDRATLAIVLRLCADSEDHRFGRQVHGLAMRMGLASDVVTGSAVLDMYAKCESFGELLRVFREMPERNSVSWSAAIAGCVRNDRAMDGLDLFVEMRREGVGASQSAYASLFRLCAGILLLDVGRQIHGEAVKTGFTSDPVVGTSVLDMYAKCDRLRDAERAFRLLPKKNLQTWNAMVVAFVREDLGFEALELFRLMNKFCVGFDDVSLSGVFSACAGIEAYLQGLEVHGLAIKTGFMTNICVANAMLDMYGKCGAVVEACNVFDDMERRDGVSWNAIITALEQNGRYEETLFHFNLMLCHKMEPDEFTYGSVLKACGALESADHGSRIHDRILKSGMGLDMFVGSAIIDMYCKCGCIEEALKLHERMEEKSMVSWNAIISGFTDNKRSEEAQKFFSEFLDTSLKPDKFTFSTVLDTCANLATVVLGKQIHAQIIKQDLQMDVYISSTLVDMYSKCGNMEESLMMFQMMQERDLVSWNAIISGDHSKHDEIYIRLDELIGEMKRVEYCELNL</sequence>
<dbReference type="GO" id="GO:0003723">
    <property type="term" value="F:RNA binding"/>
    <property type="evidence" value="ECO:0007669"/>
    <property type="project" value="InterPro"/>
</dbReference>
<reference evidence="3" key="2">
    <citation type="submission" date="2023-06" db="EMBL/GenBank/DDBJ databases">
        <authorList>
            <person name="Ma L."/>
            <person name="Liu K.-W."/>
            <person name="Li Z."/>
            <person name="Hsiao Y.-Y."/>
            <person name="Qi Y."/>
            <person name="Fu T."/>
            <person name="Tang G."/>
            <person name="Zhang D."/>
            <person name="Sun W.-H."/>
            <person name="Liu D.-K."/>
            <person name="Li Y."/>
            <person name="Chen G.-Z."/>
            <person name="Liu X.-D."/>
            <person name="Liao X.-Y."/>
            <person name="Jiang Y.-T."/>
            <person name="Yu X."/>
            <person name="Hao Y."/>
            <person name="Huang J."/>
            <person name="Zhao X.-W."/>
            <person name="Ke S."/>
            <person name="Chen Y.-Y."/>
            <person name="Wu W.-L."/>
            <person name="Hsu J.-L."/>
            <person name="Lin Y.-F."/>
            <person name="Huang M.-D."/>
            <person name="Li C.-Y."/>
            <person name="Huang L."/>
            <person name="Wang Z.-W."/>
            <person name="Zhao X."/>
            <person name="Zhong W.-Y."/>
            <person name="Peng D.-H."/>
            <person name="Ahmad S."/>
            <person name="Lan S."/>
            <person name="Zhang J.-S."/>
            <person name="Tsai W.-C."/>
            <person name="Van De Peer Y."/>
            <person name="Liu Z.-J."/>
        </authorList>
    </citation>
    <scope>NUCLEOTIDE SEQUENCE</scope>
    <source>
        <strain evidence="3">SCP</strain>
        <tissue evidence="3">Leaves</tissue>
    </source>
</reference>
<name>A0AAV9ATR4_ACOGR</name>
<evidence type="ECO:0000313" key="4">
    <source>
        <dbReference type="Proteomes" id="UP001179952"/>
    </source>
</evidence>
<dbReference type="InterPro" id="IPR046960">
    <property type="entry name" value="PPR_At4g14850-like_plant"/>
</dbReference>
<feature type="repeat" description="PPR" evidence="2">
    <location>
        <begin position="604"/>
        <end position="638"/>
    </location>
</feature>
<keyword evidence="4" id="KW-1185">Reference proteome</keyword>
<feature type="repeat" description="PPR" evidence="2">
    <location>
        <begin position="231"/>
        <end position="265"/>
    </location>
</feature>
<evidence type="ECO:0000256" key="2">
    <source>
        <dbReference type="PROSITE-ProRule" id="PRU00708"/>
    </source>
</evidence>
<feature type="repeat" description="PPR" evidence="2">
    <location>
        <begin position="129"/>
        <end position="163"/>
    </location>
</feature>
<dbReference type="GO" id="GO:0009451">
    <property type="term" value="P:RNA modification"/>
    <property type="evidence" value="ECO:0007669"/>
    <property type="project" value="InterPro"/>
</dbReference>
<dbReference type="FunFam" id="1.25.40.10:FF:000442">
    <property type="entry name" value="Pentatricopeptide repeat-containing protein At3g49710"/>
    <property type="match status" value="1"/>
</dbReference>
<feature type="repeat" description="PPR" evidence="2">
    <location>
        <begin position="433"/>
        <end position="467"/>
    </location>
</feature>
<comment type="caution">
    <text evidence="3">The sequence shown here is derived from an EMBL/GenBank/DDBJ whole genome shotgun (WGS) entry which is preliminary data.</text>
</comment>
<dbReference type="FunFam" id="1.25.40.10:FF:000343">
    <property type="entry name" value="Pentatricopeptide repeat-containing protein At3g58590"/>
    <property type="match status" value="1"/>
</dbReference>
<dbReference type="Gene3D" id="1.25.40.10">
    <property type="entry name" value="Tetratricopeptide repeat domain"/>
    <property type="match status" value="6"/>
</dbReference>